<dbReference type="EMBL" id="KV784394">
    <property type="protein sequence ID" value="OEU06918.1"/>
    <property type="molecule type" value="Genomic_DNA"/>
</dbReference>
<dbReference type="Gene3D" id="6.10.140.2220">
    <property type="match status" value="1"/>
</dbReference>
<accession>A0A1E7ELW6</accession>
<dbReference type="Proteomes" id="UP000095751">
    <property type="component" value="Unassembled WGS sequence"/>
</dbReference>
<keyword evidence="3" id="KW-0862">Zinc</keyword>
<dbReference type="AlphaFoldDB" id="A0A1E7ELW6"/>
<evidence type="ECO:0000256" key="4">
    <source>
        <dbReference type="PROSITE-ProRule" id="PRU00134"/>
    </source>
</evidence>
<proteinExistence type="predicted"/>
<dbReference type="InterPro" id="IPR002893">
    <property type="entry name" value="Znf_MYND"/>
</dbReference>
<dbReference type="PROSITE" id="PS50865">
    <property type="entry name" value="ZF_MYND_2"/>
    <property type="match status" value="1"/>
</dbReference>
<evidence type="ECO:0000256" key="2">
    <source>
        <dbReference type="ARBA" id="ARBA00022771"/>
    </source>
</evidence>
<dbReference type="PROSITE" id="PS01360">
    <property type="entry name" value="ZF_MYND_1"/>
    <property type="match status" value="1"/>
</dbReference>
<keyword evidence="1" id="KW-0479">Metal-binding</keyword>
<dbReference type="GO" id="GO:0008270">
    <property type="term" value="F:zinc ion binding"/>
    <property type="evidence" value="ECO:0007669"/>
    <property type="project" value="UniProtKB-KW"/>
</dbReference>
<dbReference type="SUPFAM" id="SSF144232">
    <property type="entry name" value="HIT/MYND zinc finger-like"/>
    <property type="match status" value="1"/>
</dbReference>
<evidence type="ECO:0000313" key="7">
    <source>
        <dbReference type="Proteomes" id="UP000095751"/>
    </source>
</evidence>
<name>A0A1E7ELW6_9STRA</name>
<evidence type="ECO:0000256" key="1">
    <source>
        <dbReference type="ARBA" id="ARBA00022723"/>
    </source>
</evidence>
<organism evidence="6 7">
    <name type="scientific">Fragilariopsis cylindrus CCMP1102</name>
    <dbReference type="NCBI Taxonomy" id="635003"/>
    <lineage>
        <taxon>Eukaryota</taxon>
        <taxon>Sar</taxon>
        <taxon>Stramenopiles</taxon>
        <taxon>Ochrophyta</taxon>
        <taxon>Bacillariophyta</taxon>
        <taxon>Bacillariophyceae</taxon>
        <taxon>Bacillariophycidae</taxon>
        <taxon>Bacillariales</taxon>
        <taxon>Bacillariaceae</taxon>
        <taxon>Fragilariopsis</taxon>
    </lineage>
</organism>
<reference evidence="6 7" key="1">
    <citation type="submission" date="2016-09" db="EMBL/GenBank/DDBJ databases">
        <title>Extensive genetic diversity and differential bi-allelic expression allows diatom success in the polar Southern Ocean.</title>
        <authorList>
            <consortium name="DOE Joint Genome Institute"/>
            <person name="Mock T."/>
            <person name="Otillar R.P."/>
            <person name="Strauss J."/>
            <person name="Dupont C."/>
            <person name="Frickenhaus S."/>
            <person name="Maumus F."/>
            <person name="Mcmullan M."/>
            <person name="Sanges R."/>
            <person name="Schmutz J."/>
            <person name="Toseland A."/>
            <person name="Valas R."/>
            <person name="Veluchamy A."/>
            <person name="Ward B.J."/>
            <person name="Allen A."/>
            <person name="Barry K."/>
            <person name="Falciatore A."/>
            <person name="Ferrante M."/>
            <person name="Fortunato A.E."/>
            <person name="Gloeckner G."/>
            <person name="Gruber A."/>
            <person name="Hipkin R."/>
            <person name="Janech M."/>
            <person name="Kroth P."/>
            <person name="Leese F."/>
            <person name="Lindquist E."/>
            <person name="Lyon B.R."/>
            <person name="Martin J."/>
            <person name="Mayer C."/>
            <person name="Parker M."/>
            <person name="Quesneville H."/>
            <person name="Raymond J."/>
            <person name="Uhlig C."/>
            <person name="Valentin K.U."/>
            <person name="Worden A.Z."/>
            <person name="Armbrust E.V."/>
            <person name="Bowler C."/>
            <person name="Green B."/>
            <person name="Moulton V."/>
            <person name="Van Oosterhout C."/>
            <person name="Grigoriev I."/>
        </authorList>
    </citation>
    <scope>NUCLEOTIDE SEQUENCE [LARGE SCALE GENOMIC DNA]</scope>
    <source>
        <strain evidence="6 7">CCMP1102</strain>
    </source>
</reference>
<keyword evidence="7" id="KW-1185">Reference proteome</keyword>
<evidence type="ECO:0000256" key="3">
    <source>
        <dbReference type="ARBA" id="ARBA00022833"/>
    </source>
</evidence>
<dbReference type="OrthoDB" id="45756at2759"/>
<protein>
    <recommendedName>
        <fullName evidence="5">MYND-type domain-containing protein</fullName>
    </recommendedName>
</protein>
<sequence>MGFNNTCLACSKECSLQCSDCRVVHFCNRECQKSAWKHHKAFCKSVTNPAVSSHNKNTTDNDDDQRQTCVIIDGFGPCGANWDDTIKSREQLLLCGMDVIYINGTKGGSTLPVQVASLLLQSSSSKSPPPINALLFWGFGSGGDDVSDQKFYESSHFKAVVISWCANGGRFIVQGERTGMMGNWPMWFDKQWKDSDYYRTDHKCFAVSAGTGNDDMADADFTAANHHHWCKWYKESDGAVVSTYNVKACMLENVDPTEVLFGTTDDSQSYSLVPSMSGHRIEEGKTAVAFGKYGSGTVSFFGDVNHEHATIQIMTVIARGEATTV</sequence>
<keyword evidence="2 4" id="KW-0863">Zinc-finger</keyword>
<evidence type="ECO:0000313" key="6">
    <source>
        <dbReference type="EMBL" id="OEU06918.1"/>
    </source>
</evidence>
<dbReference type="Pfam" id="PF01753">
    <property type="entry name" value="zf-MYND"/>
    <property type="match status" value="1"/>
</dbReference>
<evidence type="ECO:0000259" key="5">
    <source>
        <dbReference type="PROSITE" id="PS50865"/>
    </source>
</evidence>
<gene>
    <name evidence="6" type="ORF">FRACYDRAFT_252548</name>
</gene>
<feature type="domain" description="MYND-type" evidence="5">
    <location>
        <begin position="7"/>
        <end position="43"/>
    </location>
</feature>
<dbReference type="InParanoid" id="A0A1E7ELW6"/>
<dbReference type="KEGG" id="fcy:FRACYDRAFT_252548"/>